<dbReference type="Proteomes" id="UP001500467">
    <property type="component" value="Unassembled WGS sequence"/>
</dbReference>
<dbReference type="RefSeq" id="WP_253853580.1">
    <property type="nucleotide sequence ID" value="NZ_BAAALM010000006.1"/>
</dbReference>
<sequence length="455" mass="46637">MTAARTVRLGAGAGFAGDRIDPAVELAREARPDYLVFECLGERTVAAGHARRLTDPDAGFDPLLAARLRAVLPHCHAAGTTVVTNSGAANPEAAGDCASRVAGESGIDARVAVVTGDDVLDLVRTLDPVVWETGTPLSEVGEELISANAYLGAEAVADAVASGADVVVTGRVADPALYLGPLRYEFGWGAGDHELLGKGTLVGHLLECAGQLTGGYFADPITKPVPNPARLGFPFADVGADGAAVFGKPDGSGGRLDRRTCGEQLLYEVDDPAAYVTPDVVADFSGVTFADTGPDRVTARGATGGPRPDGLKVTLGFRGGWLGEGQLTYAGPRCLDRARLAADIVCERLVAVHSLPEDAVEVEYIGAGAALRGLAPAADPAEVRLRVSARVPSAAAADAVGWEVESLYTNGPAGGGGARSSVTEVVAVRSCVVPRAQVRPRVTVIGSRPARRGAP</sequence>
<accession>A0ABN1VD40</accession>
<gene>
    <name evidence="2" type="ORF">GCM10009675_18820</name>
</gene>
<keyword evidence="3" id="KW-1185">Reference proteome</keyword>
<dbReference type="PANTHER" id="PTHR47472:SF1">
    <property type="entry name" value="DUF1446-DOMAIN-CONTAINING PROTEIN"/>
    <property type="match status" value="1"/>
</dbReference>
<comment type="caution">
    <text evidence="2">The sequence shown here is derived from an EMBL/GenBank/DDBJ whole genome shotgun (WGS) entry which is preliminary data.</text>
</comment>
<evidence type="ECO:0000313" key="2">
    <source>
        <dbReference type="EMBL" id="GAA1202122.1"/>
    </source>
</evidence>
<reference evidence="2 3" key="1">
    <citation type="journal article" date="2019" name="Int. J. Syst. Evol. Microbiol.">
        <title>The Global Catalogue of Microorganisms (GCM) 10K type strain sequencing project: providing services to taxonomists for standard genome sequencing and annotation.</title>
        <authorList>
            <consortium name="The Broad Institute Genomics Platform"/>
            <consortium name="The Broad Institute Genome Sequencing Center for Infectious Disease"/>
            <person name="Wu L."/>
            <person name="Ma J."/>
        </authorList>
    </citation>
    <scope>NUCLEOTIDE SEQUENCE [LARGE SCALE GENOMIC DNA]</scope>
    <source>
        <strain evidence="2 3">JCM 13022</strain>
    </source>
</reference>
<feature type="domain" description="Acyclic terpene utilisation N-terminal" evidence="1">
    <location>
        <begin position="7"/>
        <end position="443"/>
    </location>
</feature>
<evidence type="ECO:0000313" key="3">
    <source>
        <dbReference type="Proteomes" id="UP001500467"/>
    </source>
</evidence>
<dbReference type="Pfam" id="PF07287">
    <property type="entry name" value="AtuA"/>
    <property type="match status" value="1"/>
</dbReference>
<name>A0ABN1VD40_9PSEU</name>
<protein>
    <submittedName>
        <fullName evidence="2">DUF1446 domain-containing protein</fullName>
    </submittedName>
</protein>
<organism evidence="2 3">
    <name type="scientific">Prauserella alba</name>
    <dbReference type="NCBI Taxonomy" id="176898"/>
    <lineage>
        <taxon>Bacteria</taxon>
        <taxon>Bacillati</taxon>
        <taxon>Actinomycetota</taxon>
        <taxon>Actinomycetes</taxon>
        <taxon>Pseudonocardiales</taxon>
        <taxon>Pseudonocardiaceae</taxon>
        <taxon>Prauserella</taxon>
    </lineage>
</organism>
<dbReference type="EMBL" id="BAAALM010000006">
    <property type="protein sequence ID" value="GAA1202122.1"/>
    <property type="molecule type" value="Genomic_DNA"/>
</dbReference>
<evidence type="ECO:0000259" key="1">
    <source>
        <dbReference type="Pfam" id="PF07287"/>
    </source>
</evidence>
<dbReference type="PANTHER" id="PTHR47472">
    <property type="entry name" value="PROPIONYL-COA CARBOXYLASE"/>
    <property type="match status" value="1"/>
</dbReference>
<proteinExistence type="predicted"/>
<dbReference type="InterPro" id="IPR010839">
    <property type="entry name" value="AtuA_N"/>
</dbReference>